<keyword evidence="2" id="KW-1133">Transmembrane helix</keyword>
<organism evidence="3 4">
    <name type="scientific">Psilocybe cyanescens</name>
    <dbReference type="NCBI Taxonomy" id="93625"/>
    <lineage>
        <taxon>Eukaryota</taxon>
        <taxon>Fungi</taxon>
        <taxon>Dikarya</taxon>
        <taxon>Basidiomycota</taxon>
        <taxon>Agaricomycotina</taxon>
        <taxon>Agaricomycetes</taxon>
        <taxon>Agaricomycetidae</taxon>
        <taxon>Agaricales</taxon>
        <taxon>Agaricineae</taxon>
        <taxon>Strophariaceae</taxon>
        <taxon>Psilocybe</taxon>
    </lineage>
</organism>
<feature type="region of interest" description="Disordered" evidence="1">
    <location>
        <begin position="949"/>
        <end position="1000"/>
    </location>
</feature>
<dbReference type="Gene3D" id="3.20.20.140">
    <property type="entry name" value="Metal-dependent hydrolases"/>
    <property type="match status" value="2"/>
</dbReference>
<feature type="compositionally biased region" description="Polar residues" evidence="1">
    <location>
        <begin position="1025"/>
        <end position="1044"/>
    </location>
</feature>
<dbReference type="InterPro" id="IPR032466">
    <property type="entry name" value="Metal_Hydrolase"/>
</dbReference>
<feature type="compositionally biased region" description="Low complexity" evidence="1">
    <location>
        <begin position="1252"/>
        <end position="1264"/>
    </location>
</feature>
<accession>A0A409VM14</accession>
<keyword evidence="2" id="KW-0812">Transmembrane</keyword>
<dbReference type="PANTHER" id="PTHR43668:SF5">
    <property type="entry name" value="AMIDOHYDROLASE 3 DOMAIN-CONTAINING PROTEIN"/>
    <property type="match status" value="1"/>
</dbReference>
<comment type="caution">
    <text evidence="3">The sequence shown here is derived from an EMBL/GenBank/DDBJ whole genome shotgun (WGS) entry which is preliminary data.</text>
</comment>
<dbReference type="OrthoDB" id="10258955at2759"/>
<reference evidence="3 4" key="1">
    <citation type="journal article" date="2018" name="Evol. Lett.">
        <title>Horizontal gene cluster transfer increased hallucinogenic mushroom diversity.</title>
        <authorList>
            <person name="Reynolds H.T."/>
            <person name="Vijayakumar V."/>
            <person name="Gluck-Thaler E."/>
            <person name="Korotkin H.B."/>
            <person name="Matheny P.B."/>
            <person name="Slot J.C."/>
        </authorList>
    </citation>
    <scope>NUCLEOTIDE SEQUENCE [LARGE SCALE GENOMIC DNA]</scope>
    <source>
        <strain evidence="3 4">2631</strain>
    </source>
</reference>
<evidence type="ECO:0000313" key="3">
    <source>
        <dbReference type="EMBL" id="PPQ67256.1"/>
    </source>
</evidence>
<dbReference type="Proteomes" id="UP000283269">
    <property type="component" value="Unassembled WGS sequence"/>
</dbReference>
<feature type="region of interest" description="Disordered" evidence="1">
    <location>
        <begin position="1252"/>
        <end position="1272"/>
    </location>
</feature>
<dbReference type="SUPFAM" id="SSF51556">
    <property type="entry name" value="Metallo-dependent hydrolases"/>
    <property type="match status" value="1"/>
</dbReference>
<dbReference type="GO" id="GO:0006145">
    <property type="term" value="P:purine nucleobase catabolic process"/>
    <property type="evidence" value="ECO:0007669"/>
    <property type="project" value="TreeGrafter"/>
</dbReference>
<keyword evidence="4" id="KW-1185">Reference proteome</keyword>
<feature type="compositionally biased region" description="Polar residues" evidence="1">
    <location>
        <begin position="968"/>
        <end position="992"/>
    </location>
</feature>
<feature type="transmembrane region" description="Helical" evidence="2">
    <location>
        <begin position="26"/>
        <end position="47"/>
    </location>
</feature>
<feature type="region of interest" description="Disordered" evidence="1">
    <location>
        <begin position="1016"/>
        <end position="1054"/>
    </location>
</feature>
<sequence>MSLPMSDHNPSQYLYSRKQPTMLHAYHFRTTLGLLLLVFLFITSRYFSSTGYRVQRVLTPHEASEIIIRCRQISLPPGPPEQFHQRTVSDRFEAGSPPILIQNAKLWTGRNNGTEVIKGDILLDKGLIKSVGHLRRSALQAFAKNLVVVNTKNAWVTPGIVDAHSHLGVESSPVLEGSDDTNSFHGIVQPWLRSLDALNTHDDAYPLSIAGGVTTSLILPGSSNAIGGQAFVIKLRETSEKSSSSMVLEPPYHINTSFSNPNLPLRWRHIKHACGENPSSSYNGTRMDTSWALRQAYTKAKQIKDRQDEYCARALSDDWDNLGEFPEVLKWEALVDVLRGRVKVNTHCYEAVDIDGFVRLSNEFKFSIAAFHHAAEAYLVPDLIKSAYGKPPAIALFSVFGRYKREAYRVSEFAPRILAEHGLTVLMKAWAIALATWKRASLDVSLAVYKIISFYWLGYDADLVIWDSHPLALGATPVQVFIDGVPQLQSPHVVDKPDAFQKTPKVPNFDAEARQAVEYEGLQPLSPKKISLGTAVIFTNVKSIHHVKDKSIEEIQSFADDAGSITVVTRNGMIVCHGTSEMCIGSSSLGNTTARIIDLEGGSISPGLVSFGYPLGLVTMQLEPSTNDGPVYDTLLRTVPEVLGGGPSISRAIDGLQYGTRDALLAYRFGVTIGITAPLHDGFFGGLATAFSLGASHKMEESAVIQEITSVHVSVGHSSKPSVSTQIAALRRLLLGKIEGNAGTWFEKVSKGEIPLVVEADSADVIATLLILKKEIEAETASAMRLTIYGGAEAHIVAKELGEHNVGVILSRSRPFPGTWDQRRIIPGPPISKNNTIIELLANNVTVGIGCDGFFCAAQNLPFDIAWAAIESGGHLSKEQALALGSTNILRLLGVEYDASNFDLVATRGGDHLSMSHKVAAILKGKFDSDSDVEPSSAIVYVISTPNSQRKKARLSPPEDEVPRPVIPSSQSEGGLVFNTPNSLTPKTVSQDFRSRKQASVTAERIEHIIMTMDAEGDSSKDTRAPTNFEPTSVNSSPQRNLLSADQMLTPPPSDLPSLPPTPEVLDAATKTAIIIADIRAKAYADTASSPEPVPLEFNEKLDSSSDEEDLVPLIRPTSKMVMNLSSVEPTRRSTRYSLRNKSPSSPSNESRQKTSIHQQAQGKTPPNGKPAQNNREKKFATVNPFTALLKEKKAAERRGGGSDAFRKAEMIASNIDRYCQDEDTDMDTDKDIIDWDAAARTARKMPWYIHNSSSSNNLGPSSPQVNSGDEDQRALFGGKKGKGQIIVDILENDKVSQREQEFSQTKAGIRIWASSNVDVDNDKNRTVIDEEIPYHQLRGDSSGVYLLNSRLQRHDTSQASMLLDMDILPSLPISERPHLASSLCSLALSPYSGDLGKSATHALERFWSSSSEQPNSTINFAQVLKTFNQLGMEASVLTSQNWTVRSSHKSQKVELEQRENIIRRLILLVGACAGSKRLEVIEISNMTMALLLLGMDSEASPDLLEDVTRVANLENDLCLKILHCVGSYTPINKARMIALLSAGSGITHRIATAVCYNVITDNDSRKVILTDLPPLPEIVDQLISYSGRNGTTPGKFAIYDHTDYDDLGFYTFILGVAVSNIRGYALQELLSKSKTSVLLRPESPTKSGEKQGSDIQMLIDSLENLHNKISDTRAAHLERSRAKATIKGLAMIIHYQNRFWQRNDAEGRAKTLAQYFKKKDKP</sequence>
<dbReference type="EMBL" id="NHYD01003975">
    <property type="protein sequence ID" value="PPQ67256.1"/>
    <property type="molecule type" value="Genomic_DNA"/>
</dbReference>
<dbReference type="InterPro" id="IPR011059">
    <property type="entry name" value="Metal-dep_hydrolase_composite"/>
</dbReference>
<dbReference type="STRING" id="93625.A0A409VM14"/>
<evidence type="ECO:0000256" key="2">
    <source>
        <dbReference type="SAM" id="Phobius"/>
    </source>
</evidence>
<proteinExistence type="predicted"/>
<dbReference type="GO" id="GO:0005737">
    <property type="term" value="C:cytoplasm"/>
    <property type="evidence" value="ECO:0007669"/>
    <property type="project" value="TreeGrafter"/>
</dbReference>
<dbReference type="InterPro" id="IPR050138">
    <property type="entry name" value="DHOase/Allantoinase_Hydrolase"/>
</dbReference>
<evidence type="ECO:0000313" key="4">
    <source>
        <dbReference type="Proteomes" id="UP000283269"/>
    </source>
</evidence>
<gene>
    <name evidence="3" type="ORF">CVT25_005840</name>
</gene>
<evidence type="ECO:0008006" key="5">
    <source>
        <dbReference type="Google" id="ProtNLM"/>
    </source>
</evidence>
<feature type="region of interest" description="Disordered" evidence="1">
    <location>
        <begin position="1086"/>
        <end position="1178"/>
    </location>
</feature>
<evidence type="ECO:0000256" key="1">
    <source>
        <dbReference type="SAM" id="MobiDB-lite"/>
    </source>
</evidence>
<keyword evidence="2" id="KW-0472">Membrane</keyword>
<name>A0A409VM14_PSICY</name>
<dbReference type="SUPFAM" id="SSF51338">
    <property type="entry name" value="Composite domain of metallo-dependent hydrolases"/>
    <property type="match status" value="1"/>
</dbReference>
<dbReference type="PANTHER" id="PTHR43668">
    <property type="entry name" value="ALLANTOINASE"/>
    <property type="match status" value="1"/>
</dbReference>
<protein>
    <recommendedName>
        <fullName evidence="5">Amidohydrolase-related domain-containing protein</fullName>
    </recommendedName>
</protein>
<dbReference type="GO" id="GO:0004038">
    <property type="term" value="F:allantoinase activity"/>
    <property type="evidence" value="ECO:0007669"/>
    <property type="project" value="TreeGrafter"/>
</dbReference>
<dbReference type="InParanoid" id="A0A409VM14"/>
<feature type="compositionally biased region" description="Polar residues" evidence="1">
    <location>
        <begin position="1136"/>
        <end position="1165"/>
    </location>
</feature>